<reference evidence="1" key="1">
    <citation type="submission" date="2023-01" db="EMBL/GenBank/DDBJ databases">
        <authorList>
            <person name="Piombo E."/>
        </authorList>
    </citation>
    <scope>NUCLEOTIDE SEQUENCE</scope>
</reference>
<dbReference type="AlphaFoldDB" id="A0AA35LZB5"/>
<gene>
    <name evidence="1" type="ORF">CCHLO57077_00018814</name>
</gene>
<comment type="caution">
    <text evidence="1">The sequence shown here is derived from an EMBL/GenBank/DDBJ whole genome shotgun (WGS) entry which is preliminary data.</text>
</comment>
<dbReference type="EMBL" id="CABFNP030000798">
    <property type="protein sequence ID" value="CAI6087330.1"/>
    <property type="molecule type" value="Genomic_DNA"/>
</dbReference>
<organism evidence="1 2">
    <name type="scientific">Clonostachys chloroleuca</name>
    <dbReference type="NCBI Taxonomy" id="1926264"/>
    <lineage>
        <taxon>Eukaryota</taxon>
        <taxon>Fungi</taxon>
        <taxon>Dikarya</taxon>
        <taxon>Ascomycota</taxon>
        <taxon>Pezizomycotina</taxon>
        <taxon>Sordariomycetes</taxon>
        <taxon>Hypocreomycetidae</taxon>
        <taxon>Hypocreales</taxon>
        <taxon>Bionectriaceae</taxon>
        <taxon>Clonostachys</taxon>
    </lineage>
</organism>
<evidence type="ECO:0000313" key="2">
    <source>
        <dbReference type="Proteomes" id="UP001160390"/>
    </source>
</evidence>
<accession>A0AA35LZB5</accession>
<keyword evidence="2" id="KW-1185">Reference proteome</keyword>
<evidence type="ECO:0000313" key="1">
    <source>
        <dbReference type="EMBL" id="CAI6087330.1"/>
    </source>
</evidence>
<proteinExistence type="predicted"/>
<dbReference type="Proteomes" id="UP001160390">
    <property type="component" value="Unassembled WGS sequence"/>
</dbReference>
<sequence length="151" mass="16815">MPNGVWGGQPYYKWSPQQHQTIEAYYKFQMERIAADRGCKSLSGWGKKRSGWSSPGSLDDFFTLSPHAQTGNCKASELTAHDEIPEGDESGHAAVYFSEGTRSSILCLVTKANLDYFQEAANIFYEEYEQINTMKGCVVCLNISPVAARTI</sequence>
<protein>
    <submittedName>
        <fullName evidence="1">Uncharacterized protein</fullName>
    </submittedName>
</protein>
<name>A0AA35LZB5_9HYPO</name>